<protein>
    <submittedName>
        <fullName evidence="1">Uncharacterized protein</fullName>
    </submittedName>
</protein>
<organism evidence="1">
    <name type="scientific">marine sediment metagenome</name>
    <dbReference type="NCBI Taxonomy" id="412755"/>
    <lineage>
        <taxon>unclassified sequences</taxon>
        <taxon>metagenomes</taxon>
        <taxon>ecological metagenomes</taxon>
    </lineage>
</organism>
<proteinExistence type="predicted"/>
<evidence type="ECO:0000313" key="1">
    <source>
        <dbReference type="EMBL" id="GAG59257.1"/>
    </source>
</evidence>
<dbReference type="EMBL" id="BART01006194">
    <property type="protein sequence ID" value="GAG59257.1"/>
    <property type="molecule type" value="Genomic_DNA"/>
</dbReference>
<gene>
    <name evidence="1" type="ORF">S01H4_14104</name>
</gene>
<name>X0ZMD4_9ZZZZ</name>
<reference evidence="1" key="1">
    <citation type="journal article" date="2014" name="Front. Microbiol.">
        <title>High frequency of phylogenetically diverse reductive dehalogenase-homologous genes in deep subseafloor sedimentary metagenomes.</title>
        <authorList>
            <person name="Kawai M."/>
            <person name="Futagami T."/>
            <person name="Toyoda A."/>
            <person name="Takaki Y."/>
            <person name="Nishi S."/>
            <person name="Hori S."/>
            <person name="Arai W."/>
            <person name="Tsubouchi T."/>
            <person name="Morono Y."/>
            <person name="Uchiyama I."/>
            <person name="Ito T."/>
            <person name="Fujiyama A."/>
            <person name="Inagaki F."/>
            <person name="Takami H."/>
        </authorList>
    </citation>
    <scope>NUCLEOTIDE SEQUENCE</scope>
    <source>
        <strain evidence="1">Expedition CK06-06</strain>
    </source>
</reference>
<sequence length="71" mass="8581">MFKSTLYKITIKGYRLLSRFGVDMSKEIAQYEKWLEERNPDRKAARTKKLLEASKRNSRHEEFMRGIEEKL</sequence>
<dbReference type="AlphaFoldDB" id="X0ZMD4"/>
<comment type="caution">
    <text evidence="1">The sequence shown here is derived from an EMBL/GenBank/DDBJ whole genome shotgun (WGS) entry which is preliminary data.</text>
</comment>
<accession>X0ZMD4</accession>